<dbReference type="AlphaFoldDB" id="W9H5F4"/>
<dbReference type="OrthoDB" id="7774278at2"/>
<proteinExistence type="predicted"/>
<dbReference type="PROSITE" id="PS50110">
    <property type="entry name" value="RESPONSE_REGULATORY"/>
    <property type="match status" value="1"/>
</dbReference>
<dbReference type="PANTHER" id="PTHR44591">
    <property type="entry name" value="STRESS RESPONSE REGULATOR PROTEIN 1"/>
    <property type="match status" value="1"/>
</dbReference>
<evidence type="ECO:0000256" key="1">
    <source>
        <dbReference type="ARBA" id="ARBA00022553"/>
    </source>
</evidence>
<dbReference type="GO" id="GO:0016301">
    <property type="term" value="F:kinase activity"/>
    <property type="evidence" value="ECO:0007669"/>
    <property type="project" value="UniProtKB-KW"/>
</dbReference>
<dbReference type="RefSeq" id="WP_037448888.1">
    <property type="nucleotide sequence ID" value="NZ_AVFL01000004.1"/>
</dbReference>
<gene>
    <name evidence="4" type="ORF">N825_27235</name>
</gene>
<dbReference type="STRING" id="1385369.N825_27235"/>
<evidence type="ECO:0000256" key="2">
    <source>
        <dbReference type="PROSITE-ProRule" id="PRU00169"/>
    </source>
</evidence>
<evidence type="ECO:0000313" key="5">
    <source>
        <dbReference type="Proteomes" id="UP000019486"/>
    </source>
</evidence>
<evidence type="ECO:0000259" key="3">
    <source>
        <dbReference type="PROSITE" id="PS50110"/>
    </source>
</evidence>
<sequence>MTIEKTCVLVVDDEQLIALALTIALNDMGFTVCGTAATAAKAVELARTHRPSLVLMDVRLKGQADGVDAAREIHDTHPTPVIFITGSRDAETVKRIHEDHPSGILFKPVLPNQLEAEINRVLGL</sequence>
<dbReference type="Gene3D" id="3.40.50.2300">
    <property type="match status" value="1"/>
</dbReference>
<dbReference type="Pfam" id="PF00072">
    <property type="entry name" value="Response_reg"/>
    <property type="match status" value="1"/>
</dbReference>
<dbReference type="InterPro" id="IPR001789">
    <property type="entry name" value="Sig_transdc_resp-reg_receiver"/>
</dbReference>
<dbReference type="PANTHER" id="PTHR44591:SF3">
    <property type="entry name" value="RESPONSE REGULATORY DOMAIN-CONTAINING PROTEIN"/>
    <property type="match status" value="1"/>
</dbReference>
<keyword evidence="1 2" id="KW-0597">Phosphoprotein</keyword>
<feature type="domain" description="Response regulatory" evidence="3">
    <location>
        <begin position="7"/>
        <end position="122"/>
    </location>
</feature>
<comment type="caution">
    <text evidence="4">The sequence shown here is derived from an EMBL/GenBank/DDBJ whole genome shotgun (WGS) entry which is preliminary data.</text>
</comment>
<name>W9H5F4_9PROT</name>
<dbReference type="SUPFAM" id="SSF52172">
    <property type="entry name" value="CheY-like"/>
    <property type="match status" value="1"/>
</dbReference>
<keyword evidence="5" id="KW-1185">Reference proteome</keyword>
<evidence type="ECO:0000313" key="4">
    <source>
        <dbReference type="EMBL" id="EWY41264.1"/>
    </source>
</evidence>
<keyword evidence="4" id="KW-0808">Transferase</keyword>
<accession>W9H5F4</accession>
<dbReference type="CDD" id="cd17534">
    <property type="entry name" value="REC_DC-like"/>
    <property type="match status" value="1"/>
</dbReference>
<reference evidence="4 5" key="1">
    <citation type="submission" date="2013-08" db="EMBL/GenBank/DDBJ databases">
        <title>The genome sequence of Skermanella stibiiresistens.</title>
        <authorList>
            <person name="Zhu W."/>
            <person name="Wang G."/>
        </authorList>
    </citation>
    <scope>NUCLEOTIDE SEQUENCE [LARGE SCALE GENOMIC DNA]</scope>
    <source>
        <strain evidence="4 5">SB22</strain>
    </source>
</reference>
<dbReference type="GO" id="GO:0000160">
    <property type="term" value="P:phosphorelay signal transduction system"/>
    <property type="evidence" value="ECO:0007669"/>
    <property type="project" value="InterPro"/>
</dbReference>
<keyword evidence="4" id="KW-0418">Kinase</keyword>
<protein>
    <submittedName>
        <fullName evidence="4">Histidine kinase</fullName>
    </submittedName>
</protein>
<dbReference type="EMBL" id="AVFL01000004">
    <property type="protein sequence ID" value="EWY41264.1"/>
    <property type="molecule type" value="Genomic_DNA"/>
</dbReference>
<dbReference type="SMART" id="SM00448">
    <property type="entry name" value="REC"/>
    <property type="match status" value="1"/>
</dbReference>
<organism evidence="4 5">
    <name type="scientific">Skermanella stibiiresistens SB22</name>
    <dbReference type="NCBI Taxonomy" id="1385369"/>
    <lineage>
        <taxon>Bacteria</taxon>
        <taxon>Pseudomonadati</taxon>
        <taxon>Pseudomonadota</taxon>
        <taxon>Alphaproteobacteria</taxon>
        <taxon>Rhodospirillales</taxon>
        <taxon>Azospirillaceae</taxon>
        <taxon>Skermanella</taxon>
    </lineage>
</organism>
<dbReference type="InterPro" id="IPR050595">
    <property type="entry name" value="Bact_response_regulator"/>
</dbReference>
<dbReference type="Proteomes" id="UP000019486">
    <property type="component" value="Unassembled WGS sequence"/>
</dbReference>
<dbReference type="InterPro" id="IPR011006">
    <property type="entry name" value="CheY-like_superfamily"/>
</dbReference>
<feature type="modified residue" description="4-aspartylphosphate" evidence="2">
    <location>
        <position position="57"/>
    </location>
</feature>